<reference evidence="14" key="2">
    <citation type="submission" date="2025-08" db="UniProtKB">
        <authorList>
            <consortium name="RefSeq"/>
        </authorList>
    </citation>
    <scope>IDENTIFICATION</scope>
</reference>
<feature type="DNA-binding region" description="Homeobox" evidence="7">
    <location>
        <begin position="295"/>
        <end position="354"/>
    </location>
</feature>
<dbReference type="GO" id="GO:0005634">
    <property type="term" value="C:nucleus"/>
    <property type="evidence" value="ECO:0007669"/>
    <property type="project" value="UniProtKB-SubCell"/>
</dbReference>
<evidence type="ECO:0000256" key="6">
    <source>
        <dbReference type="ARBA" id="ARBA00023242"/>
    </source>
</evidence>
<evidence type="ECO:0000313" key="14">
    <source>
        <dbReference type="RefSeq" id="XP_020634377.2"/>
    </source>
</evidence>
<sequence>MAGHLGRELGHPYAFPVQGLINNISPLSHHEATGGFLTETFSGASAGQAFGFRAEYGPQVGLMEPHPGSSENLRTWYPYPSGGDALPAHRPVVVRGPYGVPQSGEACENPRPEIRTEQDYDQPGPYFVPRHAVPLAAACVTPDSSGEATLPGNEPQPSSSPASQEKEPHSDDCSPQKDRTQSPGQKTLGAVKEEGGSGDDEENTTTEELEQFAKELKHKRITLGFTQADVGIALGLLYGKMFSQTTICRFEALQLSFKNMCKLKPLLKRWLEEADTNENLQEQLCSMEAAVVQARKRKRTSIEDPTKDVLEAYYQRCPKPNLQEITQLAEDLGMEKDVVRVWFCNRRQKGKRNMGVAPQNCEGLAFSPGPLQPGPTYVPQPQGYGPPALTAVFLPPFHDGEAFVPAPSGSAVVGHPMHSS</sequence>
<dbReference type="AlphaFoldDB" id="A0A6J0SDL3"/>
<dbReference type="CDD" id="cd00086">
    <property type="entry name" value="homeodomain"/>
    <property type="match status" value="1"/>
</dbReference>
<evidence type="ECO:0000256" key="2">
    <source>
        <dbReference type="ARBA" id="ARBA00023015"/>
    </source>
</evidence>
<evidence type="ECO:0000256" key="7">
    <source>
        <dbReference type="PROSITE-ProRule" id="PRU00108"/>
    </source>
</evidence>
<feature type="region of interest" description="Disordered" evidence="10">
    <location>
        <begin position="142"/>
        <end position="206"/>
    </location>
</feature>
<comment type="subcellular location">
    <subcellularLocation>
        <location evidence="1 7 8">Nucleus</location>
    </subcellularLocation>
</comment>
<dbReference type="CTD" id="5460"/>
<accession>A0A6J0SDL3</accession>
<keyword evidence="2" id="KW-0805">Transcription regulation</keyword>
<dbReference type="PROSITE" id="PS00027">
    <property type="entry name" value="HOMEOBOX_1"/>
    <property type="match status" value="1"/>
</dbReference>
<evidence type="ECO:0000256" key="1">
    <source>
        <dbReference type="ARBA" id="ARBA00004123"/>
    </source>
</evidence>
<feature type="region of interest" description="Disordered" evidence="10">
    <location>
        <begin position="99"/>
        <end position="128"/>
    </location>
</feature>
<evidence type="ECO:0000256" key="4">
    <source>
        <dbReference type="ARBA" id="ARBA00023155"/>
    </source>
</evidence>
<dbReference type="SMART" id="SM00389">
    <property type="entry name" value="HOX"/>
    <property type="match status" value="1"/>
</dbReference>
<dbReference type="PROSITE" id="PS00035">
    <property type="entry name" value="POU_1"/>
    <property type="match status" value="1"/>
</dbReference>
<keyword evidence="5 9" id="KW-0804">Transcription</keyword>
<dbReference type="Pfam" id="PF00157">
    <property type="entry name" value="Pou"/>
    <property type="match status" value="1"/>
</dbReference>
<dbReference type="PROSITE" id="PS51179">
    <property type="entry name" value="POU_3"/>
    <property type="match status" value="1"/>
</dbReference>
<evidence type="ECO:0000256" key="9">
    <source>
        <dbReference type="RuleBase" id="RU361194"/>
    </source>
</evidence>
<keyword evidence="13" id="KW-1185">Reference proteome</keyword>
<proteinExistence type="inferred from homology"/>
<reference evidence="13" key="1">
    <citation type="submission" date="2025-05" db="UniProtKB">
        <authorList>
            <consortium name="RefSeq"/>
        </authorList>
    </citation>
    <scope>NUCLEOTIDE SEQUENCE [LARGE SCALE GENOMIC DNA]</scope>
</reference>
<dbReference type="InterPro" id="IPR010982">
    <property type="entry name" value="Lambda_DNA-bd_dom_sf"/>
</dbReference>
<dbReference type="InterPro" id="IPR001356">
    <property type="entry name" value="HD"/>
</dbReference>
<dbReference type="InterPro" id="IPR017970">
    <property type="entry name" value="Homeobox_CS"/>
</dbReference>
<dbReference type="SUPFAM" id="SSF47413">
    <property type="entry name" value="lambda repressor-like DNA-binding domains"/>
    <property type="match status" value="1"/>
</dbReference>
<evidence type="ECO:0000256" key="8">
    <source>
        <dbReference type="RuleBase" id="RU000682"/>
    </source>
</evidence>
<dbReference type="PROSITE" id="PS00465">
    <property type="entry name" value="POU_2"/>
    <property type="match status" value="1"/>
</dbReference>
<keyword evidence="4 7" id="KW-0371">Homeobox</keyword>
<dbReference type="PROSITE" id="PS50071">
    <property type="entry name" value="HOMEOBOX_2"/>
    <property type="match status" value="1"/>
</dbReference>
<evidence type="ECO:0000256" key="10">
    <source>
        <dbReference type="SAM" id="MobiDB-lite"/>
    </source>
</evidence>
<name>A0A6J0SDL3_9SAUR</name>
<feature type="domain" description="Homeobox" evidence="11">
    <location>
        <begin position="293"/>
        <end position="353"/>
    </location>
</feature>
<keyword evidence="3 7" id="KW-0238">DNA-binding</keyword>
<dbReference type="RefSeq" id="XP_020634377.2">
    <property type="nucleotide sequence ID" value="XM_020778718.2"/>
</dbReference>
<dbReference type="SUPFAM" id="SSF46689">
    <property type="entry name" value="Homeodomain-like"/>
    <property type="match status" value="1"/>
</dbReference>
<dbReference type="GO" id="GO:0000978">
    <property type="term" value="F:RNA polymerase II cis-regulatory region sequence-specific DNA binding"/>
    <property type="evidence" value="ECO:0007669"/>
    <property type="project" value="TreeGrafter"/>
</dbReference>
<dbReference type="PANTHER" id="PTHR11636">
    <property type="entry name" value="POU DOMAIN"/>
    <property type="match status" value="1"/>
</dbReference>
<dbReference type="InterPro" id="IPR013847">
    <property type="entry name" value="POU"/>
</dbReference>
<dbReference type="OrthoDB" id="6358449at2759"/>
<dbReference type="KEGG" id="pvt:110070984"/>
<dbReference type="PANTHER" id="PTHR11636:SF125">
    <property type="entry name" value="POU DOMAIN, CLASS 3, TRANSCRIPTION FACTOR 3"/>
    <property type="match status" value="1"/>
</dbReference>
<evidence type="ECO:0000256" key="3">
    <source>
        <dbReference type="ARBA" id="ARBA00023125"/>
    </source>
</evidence>
<dbReference type="Proteomes" id="UP001652642">
    <property type="component" value="Chromosome 2"/>
</dbReference>
<comment type="similarity">
    <text evidence="9">Belongs to the POU transcription factor family.</text>
</comment>
<dbReference type="SMART" id="SM00352">
    <property type="entry name" value="POU"/>
    <property type="match status" value="1"/>
</dbReference>
<keyword evidence="6 7" id="KW-0539">Nucleus</keyword>
<dbReference type="Gene3D" id="1.10.260.40">
    <property type="entry name" value="lambda repressor-like DNA-binding domains"/>
    <property type="match status" value="1"/>
</dbReference>
<dbReference type="InterPro" id="IPR009057">
    <property type="entry name" value="Homeodomain-like_sf"/>
</dbReference>
<dbReference type="PRINTS" id="PR00028">
    <property type="entry name" value="POUDOMAIN"/>
</dbReference>
<feature type="compositionally biased region" description="Basic and acidic residues" evidence="10">
    <location>
        <begin position="108"/>
        <end position="118"/>
    </location>
</feature>
<protein>
    <recommendedName>
        <fullName evidence="9">POU domain protein</fullName>
    </recommendedName>
</protein>
<evidence type="ECO:0000256" key="5">
    <source>
        <dbReference type="ARBA" id="ARBA00023163"/>
    </source>
</evidence>
<evidence type="ECO:0000313" key="13">
    <source>
        <dbReference type="Proteomes" id="UP001652642"/>
    </source>
</evidence>
<feature type="domain" description="POU-specific" evidence="12">
    <location>
        <begin position="201"/>
        <end position="275"/>
    </location>
</feature>
<dbReference type="Pfam" id="PF00046">
    <property type="entry name" value="Homeodomain"/>
    <property type="match status" value="1"/>
</dbReference>
<dbReference type="GO" id="GO:0000981">
    <property type="term" value="F:DNA-binding transcription factor activity, RNA polymerase II-specific"/>
    <property type="evidence" value="ECO:0007669"/>
    <property type="project" value="InterPro"/>
</dbReference>
<feature type="compositionally biased region" description="Acidic residues" evidence="10">
    <location>
        <begin position="196"/>
        <end position="206"/>
    </location>
</feature>
<evidence type="ECO:0000259" key="12">
    <source>
        <dbReference type="PROSITE" id="PS51179"/>
    </source>
</evidence>
<organism evidence="13 14">
    <name type="scientific">Pogona vitticeps</name>
    <name type="common">central bearded dragon</name>
    <dbReference type="NCBI Taxonomy" id="103695"/>
    <lineage>
        <taxon>Eukaryota</taxon>
        <taxon>Metazoa</taxon>
        <taxon>Chordata</taxon>
        <taxon>Craniata</taxon>
        <taxon>Vertebrata</taxon>
        <taxon>Euteleostomi</taxon>
        <taxon>Lepidosauria</taxon>
        <taxon>Squamata</taxon>
        <taxon>Bifurcata</taxon>
        <taxon>Unidentata</taxon>
        <taxon>Episquamata</taxon>
        <taxon>Toxicofera</taxon>
        <taxon>Iguania</taxon>
        <taxon>Acrodonta</taxon>
        <taxon>Agamidae</taxon>
        <taxon>Amphibolurinae</taxon>
        <taxon>Pogona</taxon>
    </lineage>
</organism>
<dbReference type="InParanoid" id="A0A6J0SDL3"/>
<dbReference type="GeneID" id="110070984"/>
<dbReference type="Gene3D" id="1.10.10.60">
    <property type="entry name" value="Homeodomain-like"/>
    <property type="match status" value="1"/>
</dbReference>
<evidence type="ECO:0000259" key="11">
    <source>
        <dbReference type="PROSITE" id="PS50071"/>
    </source>
</evidence>
<dbReference type="InterPro" id="IPR050255">
    <property type="entry name" value="POU_domain_TF"/>
</dbReference>
<gene>
    <name evidence="14" type="primary">POU5F1</name>
</gene>
<feature type="compositionally biased region" description="Basic and acidic residues" evidence="10">
    <location>
        <begin position="164"/>
        <end position="180"/>
    </location>
</feature>
<dbReference type="InterPro" id="IPR000327">
    <property type="entry name" value="POU_dom"/>
</dbReference>